<gene>
    <name evidence="1" type="ORF">cyc_01366</name>
</gene>
<name>A0A1D3CSZ6_9EIME</name>
<organism evidence="1 2">
    <name type="scientific">Cyclospora cayetanensis</name>
    <dbReference type="NCBI Taxonomy" id="88456"/>
    <lineage>
        <taxon>Eukaryota</taxon>
        <taxon>Sar</taxon>
        <taxon>Alveolata</taxon>
        <taxon>Apicomplexa</taxon>
        <taxon>Conoidasida</taxon>
        <taxon>Coccidia</taxon>
        <taxon>Eucoccidiorida</taxon>
        <taxon>Eimeriorina</taxon>
        <taxon>Eimeriidae</taxon>
        <taxon>Cyclospora</taxon>
    </lineage>
</organism>
<dbReference type="Proteomes" id="UP000095192">
    <property type="component" value="Unassembled WGS sequence"/>
</dbReference>
<dbReference type="InParanoid" id="A0A1D3CSZ6"/>
<keyword evidence="2" id="KW-1185">Reference proteome</keyword>
<proteinExistence type="predicted"/>
<reference evidence="1 2" key="1">
    <citation type="journal article" date="2016" name="BMC Genomics">
        <title>Comparative genomics reveals Cyclospora cayetanensis possesses coccidia-like metabolism and invasion components but unique surface antigens.</title>
        <authorList>
            <person name="Liu S."/>
            <person name="Wang L."/>
            <person name="Zheng H."/>
            <person name="Xu Z."/>
            <person name="Roellig D.M."/>
            <person name="Li N."/>
            <person name="Frace M.A."/>
            <person name="Tang K."/>
            <person name="Arrowood M.J."/>
            <person name="Moss D.M."/>
            <person name="Zhang L."/>
            <person name="Feng Y."/>
            <person name="Xiao L."/>
        </authorList>
    </citation>
    <scope>NUCLEOTIDE SEQUENCE [LARGE SCALE GENOMIC DNA]</scope>
    <source>
        <strain evidence="1 2">CHN_HEN01</strain>
    </source>
</reference>
<dbReference type="EMBL" id="JROU02002069">
    <property type="protein sequence ID" value="OEH74321.1"/>
    <property type="molecule type" value="Genomic_DNA"/>
</dbReference>
<protein>
    <submittedName>
        <fullName evidence="1">Uncharacterized protein</fullName>
    </submittedName>
</protein>
<sequence length="82" mass="8944">MLAAESGLQADVNAGTPQRVGRHDLSATQMLMAVHITLCLPDKRGGLKDGQNLEYSKIRLICTSCCTPEMKEWVLLAACQLE</sequence>
<evidence type="ECO:0000313" key="1">
    <source>
        <dbReference type="EMBL" id="OEH74321.1"/>
    </source>
</evidence>
<accession>A0A1D3CSZ6</accession>
<evidence type="ECO:0000313" key="2">
    <source>
        <dbReference type="Proteomes" id="UP000095192"/>
    </source>
</evidence>
<dbReference type="VEuPathDB" id="ToxoDB:cyc_01366"/>
<dbReference type="AlphaFoldDB" id="A0A1D3CSZ6"/>
<comment type="caution">
    <text evidence="1">The sequence shown here is derived from an EMBL/GenBank/DDBJ whole genome shotgun (WGS) entry which is preliminary data.</text>
</comment>